<dbReference type="Proteomes" id="UP000486351">
    <property type="component" value="Unassembled WGS sequence"/>
</dbReference>
<dbReference type="EMBL" id="QXFY01000030">
    <property type="protein sequence ID" value="KAE9361223.1"/>
    <property type="molecule type" value="Genomic_DNA"/>
</dbReference>
<dbReference type="OrthoDB" id="128789at2759"/>
<dbReference type="Gene3D" id="2.40.70.10">
    <property type="entry name" value="Acid Proteases"/>
    <property type="match status" value="1"/>
</dbReference>
<accession>A0A6A3ZET6</accession>
<keyword evidence="3" id="KW-1185">Reference proteome</keyword>
<dbReference type="EMBL" id="QXGB01000050">
    <property type="protein sequence ID" value="KAE9234237.1"/>
    <property type="molecule type" value="Genomic_DNA"/>
</dbReference>
<proteinExistence type="predicted"/>
<comment type="caution">
    <text evidence="1">The sequence shown here is derived from an EMBL/GenBank/DDBJ whole genome shotgun (WGS) entry which is preliminary data.</text>
</comment>
<protein>
    <submittedName>
        <fullName evidence="1">Uncharacterized protein</fullName>
    </submittedName>
</protein>
<dbReference type="Proteomes" id="UP000433483">
    <property type="component" value="Unassembled WGS sequence"/>
</dbReference>
<gene>
    <name evidence="1" type="ORF">PF005_g1968</name>
    <name evidence="2" type="ORF">PF008_g1263</name>
</gene>
<dbReference type="SUPFAM" id="SSF50630">
    <property type="entry name" value="Acid proteases"/>
    <property type="match status" value="1"/>
</dbReference>
<dbReference type="AlphaFoldDB" id="A0A6A3ZET6"/>
<reference evidence="1 3" key="1">
    <citation type="submission" date="2018-08" db="EMBL/GenBank/DDBJ databases">
        <title>Genomic investigation of the strawberry pathogen Phytophthora fragariae indicates pathogenicity is determined by transcriptional variation in three key races.</title>
        <authorList>
            <person name="Adams T.M."/>
            <person name="Armitage A.D."/>
            <person name="Sobczyk M.K."/>
            <person name="Bates H.J."/>
            <person name="Dunwell J.M."/>
            <person name="Nellist C.F."/>
            <person name="Harrison R.J."/>
        </authorList>
    </citation>
    <scope>NUCLEOTIDE SEQUENCE [LARGE SCALE GENOMIC DNA]</scope>
    <source>
        <strain evidence="1 3">NOV-27</strain>
        <strain evidence="2 4">NOV-77</strain>
    </source>
</reference>
<name>A0A6A3ZET6_9STRA</name>
<organism evidence="1 3">
    <name type="scientific">Phytophthora fragariae</name>
    <dbReference type="NCBI Taxonomy" id="53985"/>
    <lineage>
        <taxon>Eukaryota</taxon>
        <taxon>Sar</taxon>
        <taxon>Stramenopiles</taxon>
        <taxon>Oomycota</taxon>
        <taxon>Peronosporomycetes</taxon>
        <taxon>Peronosporales</taxon>
        <taxon>Peronosporaceae</taxon>
        <taxon>Phytophthora</taxon>
    </lineage>
</organism>
<evidence type="ECO:0000313" key="1">
    <source>
        <dbReference type="EMBL" id="KAE9234237.1"/>
    </source>
</evidence>
<sequence length="146" mass="16649">MCRRWKCDSVDTGAERTAIGQRHVEELLLRDPSIKMDRLDTPILIVAVAGHEITCTASVYLRVLLNTAAGPVAIHEPVECLVINDDEPEFIMGQDLLKTLGIDIDRQLKQLVERDHDEEEDLLDHDDGMSLLRCRQMMIYEVPLRD</sequence>
<dbReference type="InterPro" id="IPR021109">
    <property type="entry name" value="Peptidase_aspartic_dom_sf"/>
</dbReference>
<evidence type="ECO:0000313" key="2">
    <source>
        <dbReference type="EMBL" id="KAE9361223.1"/>
    </source>
</evidence>
<evidence type="ECO:0000313" key="3">
    <source>
        <dbReference type="Proteomes" id="UP000433483"/>
    </source>
</evidence>
<evidence type="ECO:0000313" key="4">
    <source>
        <dbReference type="Proteomes" id="UP000486351"/>
    </source>
</evidence>